<dbReference type="OrthoDB" id="1907165at2"/>
<dbReference type="Proteomes" id="UP000192911">
    <property type="component" value="Unassembled WGS sequence"/>
</dbReference>
<protein>
    <submittedName>
        <fullName evidence="2">Phage protein D</fullName>
    </submittedName>
</protein>
<feature type="compositionally biased region" description="Low complexity" evidence="1">
    <location>
        <begin position="326"/>
        <end position="339"/>
    </location>
</feature>
<dbReference type="GeneID" id="95551815"/>
<feature type="compositionally biased region" description="Low complexity" evidence="1">
    <location>
        <begin position="301"/>
        <end position="318"/>
    </location>
</feature>
<evidence type="ECO:0000313" key="2">
    <source>
        <dbReference type="EMBL" id="SMF66640.1"/>
    </source>
</evidence>
<keyword evidence="3" id="KW-1185">Reference proteome</keyword>
<evidence type="ECO:0000256" key="1">
    <source>
        <dbReference type="SAM" id="MobiDB-lite"/>
    </source>
</evidence>
<dbReference type="RefSeq" id="WP_085229563.1">
    <property type="nucleotide sequence ID" value="NZ_BSQD01000013.1"/>
</dbReference>
<feature type="compositionally biased region" description="Polar residues" evidence="1">
    <location>
        <begin position="1"/>
        <end position="13"/>
    </location>
</feature>
<accession>A0A1X7GAC1</accession>
<feature type="region of interest" description="Disordered" evidence="1">
    <location>
        <begin position="301"/>
        <end position="340"/>
    </location>
</feature>
<feature type="compositionally biased region" description="Pro residues" evidence="1">
    <location>
        <begin position="250"/>
        <end position="262"/>
    </location>
</feature>
<name>A0A1X7GAC1_TRICW</name>
<evidence type="ECO:0000313" key="3">
    <source>
        <dbReference type="Proteomes" id="UP000192911"/>
    </source>
</evidence>
<reference evidence="3" key="1">
    <citation type="submission" date="2017-04" db="EMBL/GenBank/DDBJ databases">
        <authorList>
            <person name="Varghese N."/>
            <person name="Submissions S."/>
        </authorList>
    </citation>
    <scope>NUCLEOTIDE SEQUENCE [LARGE SCALE GENOMIC DNA]</scope>
    <source>
        <strain evidence="3">Ballard 720</strain>
    </source>
</reference>
<gene>
    <name evidence="2" type="ORF">SAMN06295900_114136</name>
</gene>
<organism evidence="2 3">
    <name type="scientific">Trinickia caryophylli</name>
    <name type="common">Paraburkholderia caryophylli</name>
    <dbReference type="NCBI Taxonomy" id="28094"/>
    <lineage>
        <taxon>Bacteria</taxon>
        <taxon>Pseudomonadati</taxon>
        <taxon>Pseudomonadota</taxon>
        <taxon>Betaproteobacteria</taxon>
        <taxon>Burkholderiales</taxon>
        <taxon>Burkholderiaceae</taxon>
        <taxon>Trinickia</taxon>
    </lineage>
</organism>
<dbReference type="AlphaFoldDB" id="A0A1X7GAC1"/>
<dbReference type="SUPFAM" id="SSF69279">
    <property type="entry name" value="Phage tail proteins"/>
    <property type="match status" value="1"/>
</dbReference>
<dbReference type="STRING" id="28094.SAMN06295900_114136"/>
<feature type="region of interest" description="Disordered" evidence="1">
    <location>
        <begin position="1"/>
        <end position="24"/>
    </location>
</feature>
<sequence length="426" mass="44133">MSDPNDSGNSLPTVRNAAEGGDTAGALTGGGSSLPFGVARNAAEFGAITCNDVRLAAVAEAALASVVVVQEINLPAMCQLVFDIEDGGDPWLDKSLDTFQPGAKLKIPGTPAAQVVFAPMYISAVTIDAIAEPGSRSTITVTAFDKLHALRNGAYTKAFVEQSDGDMFSSVASLASMNVSPSGLDTRTHPYVLQDSESGYEFLMRRCRQANYECMVGWENGKETLFVRGNVMPPPPKPAEPADSTARPVPSAPPQPPEPRPQGPTLAYKQQIKTIKLDMRAPESTASVAAYGYSVSSGQWPEGEAGANSEGAAASSPEGGAGGDGAAASANGATPAPATVTLRRPDLDDTAALNFAAAAGLAYLQDALIEGTVALETVNVHAVAGVSIKLEGTNSLFDGPYLVVKSEHRFERHGNGTILTLRRSAA</sequence>
<feature type="region of interest" description="Disordered" evidence="1">
    <location>
        <begin position="229"/>
        <end position="265"/>
    </location>
</feature>
<proteinExistence type="predicted"/>
<dbReference type="EMBL" id="FXAH01000014">
    <property type="protein sequence ID" value="SMF66640.1"/>
    <property type="molecule type" value="Genomic_DNA"/>
</dbReference>